<comment type="caution">
    <text evidence="1">The sequence shown here is derived from an EMBL/GenBank/DDBJ whole genome shotgun (WGS) entry which is preliminary data.</text>
</comment>
<accession>A0AAV8TAD8</accession>
<dbReference type="AlphaFoldDB" id="A0AAV8TAD8"/>
<dbReference type="PANTHER" id="PTHR33647">
    <property type="entry name" value="OS01G0793900 PROTEIN"/>
    <property type="match status" value="1"/>
</dbReference>
<organism evidence="1 2">
    <name type="scientific">Erythroxylum novogranatense</name>
    <dbReference type="NCBI Taxonomy" id="1862640"/>
    <lineage>
        <taxon>Eukaryota</taxon>
        <taxon>Viridiplantae</taxon>
        <taxon>Streptophyta</taxon>
        <taxon>Embryophyta</taxon>
        <taxon>Tracheophyta</taxon>
        <taxon>Spermatophyta</taxon>
        <taxon>Magnoliopsida</taxon>
        <taxon>eudicotyledons</taxon>
        <taxon>Gunneridae</taxon>
        <taxon>Pentapetalae</taxon>
        <taxon>rosids</taxon>
        <taxon>fabids</taxon>
        <taxon>Malpighiales</taxon>
        <taxon>Erythroxylaceae</taxon>
        <taxon>Erythroxylum</taxon>
    </lineage>
</organism>
<reference evidence="1 2" key="1">
    <citation type="submission" date="2021-09" db="EMBL/GenBank/DDBJ databases">
        <title>Genomic insights and catalytic innovation underlie evolution of tropane alkaloids biosynthesis.</title>
        <authorList>
            <person name="Wang Y.-J."/>
            <person name="Tian T."/>
            <person name="Huang J.-P."/>
            <person name="Huang S.-X."/>
        </authorList>
    </citation>
    <scope>NUCLEOTIDE SEQUENCE [LARGE SCALE GENOMIC DNA]</scope>
    <source>
        <strain evidence="1">KIB-2018</strain>
        <tissue evidence="1">Leaf</tissue>
    </source>
</reference>
<evidence type="ECO:0000313" key="2">
    <source>
        <dbReference type="Proteomes" id="UP001159364"/>
    </source>
</evidence>
<dbReference type="PANTHER" id="PTHR33647:SF5">
    <property type="entry name" value="OS01G0793900 PROTEIN"/>
    <property type="match status" value="1"/>
</dbReference>
<evidence type="ECO:0000313" key="1">
    <source>
        <dbReference type="EMBL" id="KAJ8763652.1"/>
    </source>
</evidence>
<proteinExistence type="predicted"/>
<gene>
    <name evidence="1" type="ORF">K2173_003124</name>
</gene>
<name>A0AAV8TAD8_9ROSI</name>
<sequence length="122" mass="13740">MGNCLRRESPTLWGGDEWGSPVVDLELFGTNRRQDDEVQDKGMKMEEDGLLGDHKRGIISSSTKPGTELKIKLTKKQLEKLLGSVDMKELSVEQVLTQLASISDEYEAHQTSWRPNLQSIPE</sequence>
<protein>
    <submittedName>
        <fullName evidence="1">Uncharacterized protein</fullName>
    </submittedName>
</protein>
<keyword evidence="2" id="KW-1185">Reference proteome</keyword>
<dbReference type="EMBL" id="JAIWQS010000005">
    <property type="protein sequence ID" value="KAJ8763652.1"/>
    <property type="molecule type" value="Genomic_DNA"/>
</dbReference>
<dbReference type="Proteomes" id="UP001159364">
    <property type="component" value="Linkage Group LG05"/>
</dbReference>